<dbReference type="AlphaFoldDB" id="A0A1E5UNQ8"/>
<reference evidence="1 2" key="1">
    <citation type="submission" date="2016-09" db="EMBL/GenBank/DDBJ databases">
        <title>The draft genome of Dichanthelium oligosanthes: A C3 panicoid grass species.</title>
        <authorList>
            <person name="Studer A.J."/>
            <person name="Schnable J.C."/>
            <person name="Brutnell T.P."/>
        </authorList>
    </citation>
    <scope>NUCLEOTIDE SEQUENCE [LARGE SCALE GENOMIC DNA]</scope>
    <source>
        <strain evidence="2">cv. Kellogg 1175</strain>
        <tissue evidence="1">Leaf</tissue>
    </source>
</reference>
<keyword evidence="2" id="KW-1185">Reference proteome</keyword>
<sequence length="117" mass="13600">MDEYVWSIHILEAVTLEPENGGFVNKHESFILEEPQDPSSPKMAPESRIHCANRTYESYNHLMLLDHNNFRRMAIDAFIYHKYCKSHSHVSFGTNLAARAMTIFQKLVMEEEATRQG</sequence>
<organism evidence="1 2">
    <name type="scientific">Dichanthelium oligosanthes</name>
    <dbReference type="NCBI Taxonomy" id="888268"/>
    <lineage>
        <taxon>Eukaryota</taxon>
        <taxon>Viridiplantae</taxon>
        <taxon>Streptophyta</taxon>
        <taxon>Embryophyta</taxon>
        <taxon>Tracheophyta</taxon>
        <taxon>Spermatophyta</taxon>
        <taxon>Magnoliopsida</taxon>
        <taxon>Liliopsida</taxon>
        <taxon>Poales</taxon>
        <taxon>Poaceae</taxon>
        <taxon>PACMAD clade</taxon>
        <taxon>Panicoideae</taxon>
        <taxon>Panicodae</taxon>
        <taxon>Paniceae</taxon>
        <taxon>Dichantheliinae</taxon>
        <taxon>Dichanthelium</taxon>
    </lineage>
</organism>
<comment type="caution">
    <text evidence="1">The sequence shown here is derived from an EMBL/GenBank/DDBJ whole genome shotgun (WGS) entry which is preliminary data.</text>
</comment>
<evidence type="ECO:0000313" key="1">
    <source>
        <dbReference type="EMBL" id="OEL14486.1"/>
    </source>
</evidence>
<accession>A0A1E5UNQ8</accession>
<proteinExistence type="predicted"/>
<evidence type="ECO:0000313" key="2">
    <source>
        <dbReference type="Proteomes" id="UP000095767"/>
    </source>
</evidence>
<protein>
    <submittedName>
        <fullName evidence="1">Uncharacterized protein</fullName>
    </submittedName>
</protein>
<dbReference type="Proteomes" id="UP000095767">
    <property type="component" value="Unassembled WGS sequence"/>
</dbReference>
<gene>
    <name evidence="1" type="ORF">BAE44_0024495</name>
</gene>
<name>A0A1E5UNQ8_9POAL</name>
<dbReference type="EMBL" id="LWDX02069839">
    <property type="protein sequence ID" value="OEL14486.1"/>
    <property type="molecule type" value="Genomic_DNA"/>
</dbReference>